<organism evidence="1 2">
    <name type="scientific">Mycolicibacterium goodii</name>
    <name type="common">Mycobacterium goodii</name>
    <dbReference type="NCBI Taxonomy" id="134601"/>
    <lineage>
        <taxon>Bacteria</taxon>
        <taxon>Bacillati</taxon>
        <taxon>Actinomycetota</taxon>
        <taxon>Actinomycetes</taxon>
        <taxon>Mycobacteriales</taxon>
        <taxon>Mycobacteriaceae</taxon>
        <taxon>Mycolicibacterium</taxon>
    </lineage>
</organism>
<dbReference type="PATRIC" id="fig|134601.6.peg.2025"/>
<gene>
    <name evidence="1" type="ORF">AFA91_09715</name>
</gene>
<evidence type="ECO:0000313" key="1">
    <source>
        <dbReference type="EMBL" id="AKS32101.1"/>
    </source>
</evidence>
<evidence type="ECO:0008006" key="3">
    <source>
        <dbReference type="Google" id="ProtNLM"/>
    </source>
</evidence>
<dbReference type="Proteomes" id="UP000062255">
    <property type="component" value="Chromosome"/>
</dbReference>
<protein>
    <recommendedName>
        <fullName evidence="3">EthD domain-containing protein</fullName>
    </recommendedName>
</protein>
<accession>A0A0K0X3W1</accession>
<reference evidence="1 2" key="1">
    <citation type="submission" date="2015-07" db="EMBL/GenBank/DDBJ databases">
        <title>Complete genome sequence of Mycobacterium goodii X7B, a facultative thermophilic biodesulfurizing bacterium.</title>
        <authorList>
            <person name="Yu B."/>
            <person name="Li F."/>
            <person name="Xu P."/>
        </authorList>
    </citation>
    <scope>NUCLEOTIDE SEQUENCE [LARGE SCALE GENOMIC DNA]</scope>
    <source>
        <strain evidence="1 2">X7B</strain>
    </source>
</reference>
<dbReference type="KEGG" id="mgo:AFA91_09715"/>
<sequence>MADGLFLAFTHPSSPDLEGEMNRWYTECHLPEILRLDGVTSASRFRSLDLDPDFRYLAAYSLRGDDLHEIVCRIFADGPNRTPTEATRRRPPTAFKLYEFLETQRG</sequence>
<dbReference type="OrthoDB" id="3481501at2"/>
<evidence type="ECO:0000313" key="2">
    <source>
        <dbReference type="Proteomes" id="UP000062255"/>
    </source>
</evidence>
<dbReference type="STRING" id="134601.AFA91_09715"/>
<dbReference type="RefSeq" id="WP_049744522.1">
    <property type="nucleotide sequence ID" value="NZ_CP012150.1"/>
</dbReference>
<name>A0A0K0X3W1_MYCGD</name>
<dbReference type="EMBL" id="CP012150">
    <property type="protein sequence ID" value="AKS32101.1"/>
    <property type="molecule type" value="Genomic_DNA"/>
</dbReference>
<dbReference type="AlphaFoldDB" id="A0A0K0X3W1"/>
<proteinExistence type="predicted"/>